<proteinExistence type="predicted"/>
<dbReference type="EMBL" id="JACOPR010000001">
    <property type="protein sequence ID" value="MBC5729671.1"/>
    <property type="molecule type" value="Genomic_DNA"/>
</dbReference>
<sequence>MTKNRALNQGLQLLLAAEGLQLLLGLANLVGLSQLFFSGFLSLGCMAMTLAGLYTLRSVDGSYQLAFHFSIANVVVVFAGSIAASILGVMITLEILPVLVLLLSCIAQILVCLVVRFCCRATCGQLMERRADGLAAQGEQAALLYIIVTAVAVFSYVLSLLPTPAGVMRFVTILANVLLLTAMGMYVKFLFLSMKTLAVE</sequence>
<protein>
    <submittedName>
        <fullName evidence="2">Uncharacterized protein</fullName>
    </submittedName>
</protein>
<evidence type="ECO:0000313" key="2">
    <source>
        <dbReference type="EMBL" id="MBC5729671.1"/>
    </source>
</evidence>
<feature type="transmembrane region" description="Helical" evidence="1">
    <location>
        <begin position="36"/>
        <end position="56"/>
    </location>
</feature>
<feature type="transmembrane region" description="Helical" evidence="1">
    <location>
        <begin position="95"/>
        <end position="119"/>
    </location>
</feature>
<keyword evidence="1" id="KW-1133">Transmembrane helix</keyword>
<organism evidence="2 3">
    <name type="scientific">Pseudoflavonifractor hominis</name>
    <dbReference type="NCBI Taxonomy" id="2763059"/>
    <lineage>
        <taxon>Bacteria</taxon>
        <taxon>Bacillati</taxon>
        <taxon>Bacillota</taxon>
        <taxon>Clostridia</taxon>
        <taxon>Eubacteriales</taxon>
        <taxon>Oscillospiraceae</taxon>
        <taxon>Pseudoflavonifractor</taxon>
    </lineage>
</organism>
<evidence type="ECO:0000313" key="3">
    <source>
        <dbReference type="Proteomes" id="UP000660021"/>
    </source>
</evidence>
<comment type="caution">
    <text evidence="2">The sequence shown here is derived from an EMBL/GenBank/DDBJ whole genome shotgun (WGS) entry which is preliminary data.</text>
</comment>
<dbReference type="RefSeq" id="WP_186962920.1">
    <property type="nucleotide sequence ID" value="NZ_JACOPR010000001.1"/>
</dbReference>
<name>A0ABR7HQH2_9FIRM</name>
<feature type="transmembrane region" description="Helical" evidence="1">
    <location>
        <begin position="12"/>
        <end position="30"/>
    </location>
</feature>
<keyword evidence="1" id="KW-0472">Membrane</keyword>
<keyword evidence="1" id="KW-0812">Transmembrane</keyword>
<reference evidence="2 3" key="1">
    <citation type="submission" date="2020-08" db="EMBL/GenBank/DDBJ databases">
        <title>Genome public.</title>
        <authorList>
            <person name="Liu C."/>
            <person name="Sun Q."/>
        </authorList>
    </citation>
    <scope>NUCLEOTIDE SEQUENCE [LARGE SCALE GENOMIC DNA]</scope>
    <source>
        <strain evidence="2 3">New-38</strain>
    </source>
</reference>
<gene>
    <name evidence="2" type="ORF">H8S34_02340</name>
</gene>
<feature type="transmembrane region" description="Helical" evidence="1">
    <location>
        <begin position="140"/>
        <end position="161"/>
    </location>
</feature>
<accession>A0ABR7HQH2</accession>
<feature type="transmembrane region" description="Helical" evidence="1">
    <location>
        <begin position="167"/>
        <end position="187"/>
    </location>
</feature>
<feature type="transmembrane region" description="Helical" evidence="1">
    <location>
        <begin position="65"/>
        <end position="89"/>
    </location>
</feature>
<dbReference type="Proteomes" id="UP000660021">
    <property type="component" value="Unassembled WGS sequence"/>
</dbReference>
<evidence type="ECO:0000256" key="1">
    <source>
        <dbReference type="SAM" id="Phobius"/>
    </source>
</evidence>
<keyword evidence="3" id="KW-1185">Reference proteome</keyword>